<feature type="region of interest" description="Disordered" evidence="1">
    <location>
        <begin position="1"/>
        <end position="46"/>
    </location>
</feature>
<proteinExistence type="predicted"/>
<dbReference type="EMBL" id="EQ973785">
    <property type="protein sequence ID" value="EEF47981.1"/>
    <property type="molecule type" value="Genomic_DNA"/>
</dbReference>
<keyword evidence="3" id="KW-1185">Reference proteome</keyword>
<organism evidence="2 3">
    <name type="scientific">Ricinus communis</name>
    <name type="common">Castor bean</name>
    <dbReference type="NCBI Taxonomy" id="3988"/>
    <lineage>
        <taxon>Eukaryota</taxon>
        <taxon>Viridiplantae</taxon>
        <taxon>Streptophyta</taxon>
        <taxon>Embryophyta</taxon>
        <taxon>Tracheophyta</taxon>
        <taxon>Spermatophyta</taxon>
        <taxon>Magnoliopsida</taxon>
        <taxon>eudicotyledons</taxon>
        <taxon>Gunneridae</taxon>
        <taxon>Pentapetalae</taxon>
        <taxon>rosids</taxon>
        <taxon>fabids</taxon>
        <taxon>Malpighiales</taxon>
        <taxon>Euphorbiaceae</taxon>
        <taxon>Acalyphoideae</taxon>
        <taxon>Acalypheae</taxon>
        <taxon>Ricinus</taxon>
    </lineage>
</organism>
<name>B9RKW6_RICCO</name>
<dbReference type="Proteomes" id="UP000008311">
    <property type="component" value="Unassembled WGS sequence"/>
</dbReference>
<evidence type="ECO:0000256" key="1">
    <source>
        <dbReference type="SAM" id="MobiDB-lite"/>
    </source>
</evidence>
<reference evidence="3" key="1">
    <citation type="journal article" date="2010" name="Nat. Biotechnol.">
        <title>Draft genome sequence of the oilseed species Ricinus communis.</title>
        <authorList>
            <person name="Chan A.P."/>
            <person name="Crabtree J."/>
            <person name="Zhao Q."/>
            <person name="Lorenzi H."/>
            <person name="Orvis J."/>
            <person name="Puiu D."/>
            <person name="Melake-Berhan A."/>
            <person name="Jones K.M."/>
            <person name="Redman J."/>
            <person name="Chen G."/>
            <person name="Cahoon E.B."/>
            <person name="Gedil M."/>
            <person name="Stanke M."/>
            <person name="Haas B.J."/>
            <person name="Wortman J.R."/>
            <person name="Fraser-Liggett C.M."/>
            <person name="Ravel J."/>
            <person name="Rabinowicz P.D."/>
        </authorList>
    </citation>
    <scope>NUCLEOTIDE SEQUENCE [LARGE SCALE GENOMIC DNA]</scope>
    <source>
        <strain evidence="3">cv. Hale</strain>
    </source>
</reference>
<evidence type="ECO:0000313" key="2">
    <source>
        <dbReference type="EMBL" id="EEF47981.1"/>
    </source>
</evidence>
<dbReference type="AlphaFoldDB" id="B9RKW6"/>
<dbReference type="InParanoid" id="B9RKW6"/>
<accession>B9RKW6</accession>
<protein>
    <submittedName>
        <fullName evidence="2">Uncharacterized protein</fullName>
    </submittedName>
</protein>
<sequence length="70" mass="8260">MTKRSYLNSKPPKVDNPNTNVRRNHHQDNSNELNMGNGDEDEDAYEEIPQVCCRQHRDPTKDDRRCNNTF</sequence>
<evidence type="ECO:0000313" key="3">
    <source>
        <dbReference type="Proteomes" id="UP000008311"/>
    </source>
</evidence>
<gene>
    <name evidence="2" type="ORF">RCOM_1563740</name>
</gene>